<reference evidence="3" key="5">
    <citation type="journal article" date="2021" name="G3 (Bethesda)">
        <title>Aegilops tauschii genome assembly Aet v5.0 features greater sequence contiguity and improved annotation.</title>
        <authorList>
            <person name="Wang L."/>
            <person name="Zhu T."/>
            <person name="Rodriguez J.C."/>
            <person name="Deal K.R."/>
            <person name="Dubcovsky J."/>
            <person name="McGuire P.E."/>
            <person name="Lux T."/>
            <person name="Spannagl M."/>
            <person name="Mayer K.F.X."/>
            <person name="Baldrich P."/>
            <person name="Meyers B.C."/>
            <person name="Huo N."/>
            <person name="Gu Y.Q."/>
            <person name="Zhou H."/>
            <person name="Devos K.M."/>
            <person name="Bennetzen J.L."/>
            <person name="Unver T."/>
            <person name="Budak H."/>
            <person name="Gulick P.J."/>
            <person name="Galiba G."/>
            <person name="Kalapos B."/>
            <person name="Nelson D.R."/>
            <person name="Li P."/>
            <person name="You F.M."/>
            <person name="Luo M.C."/>
            <person name="Dvorak J."/>
        </authorList>
    </citation>
    <scope>NUCLEOTIDE SEQUENCE [LARGE SCALE GENOMIC DNA]</scope>
    <source>
        <strain evidence="3">cv. AL8/78</strain>
    </source>
</reference>
<dbReference type="EnsemblPlants" id="AET2Gv21259900.4">
    <property type="protein sequence ID" value="AET2Gv21259900.4"/>
    <property type="gene ID" value="AET2Gv21259900"/>
</dbReference>
<evidence type="ECO:0000256" key="2">
    <source>
        <dbReference type="SAM" id="SignalP"/>
    </source>
</evidence>
<organism evidence="3 4">
    <name type="scientific">Aegilops tauschii subsp. strangulata</name>
    <name type="common">Goatgrass</name>
    <dbReference type="NCBI Taxonomy" id="200361"/>
    <lineage>
        <taxon>Eukaryota</taxon>
        <taxon>Viridiplantae</taxon>
        <taxon>Streptophyta</taxon>
        <taxon>Embryophyta</taxon>
        <taxon>Tracheophyta</taxon>
        <taxon>Spermatophyta</taxon>
        <taxon>Magnoliopsida</taxon>
        <taxon>Liliopsida</taxon>
        <taxon>Poales</taxon>
        <taxon>Poaceae</taxon>
        <taxon>BOP clade</taxon>
        <taxon>Pooideae</taxon>
        <taxon>Triticodae</taxon>
        <taxon>Triticeae</taxon>
        <taxon>Triticinae</taxon>
        <taxon>Aegilops</taxon>
    </lineage>
</organism>
<accession>A0A453DIU2</accession>
<evidence type="ECO:0000313" key="3">
    <source>
        <dbReference type="EnsemblPlants" id="AET2Gv21259900.4"/>
    </source>
</evidence>
<protein>
    <submittedName>
        <fullName evidence="3">Uncharacterized protein</fullName>
    </submittedName>
</protein>
<reference evidence="3" key="3">
    <citation type="journal article" date="2017" name="Nature">
        <title>Genome sequence of the progenitor of the wheat D genome Aegilops tauschii.</title>
        <authorList>
            <person name="Luo M.C."/>
            <person name="Gu Y.Q."/>
            <person name="Puiu D."/>
            <person name="Wang H."/>
            <person name="Twardziok S.O."/>
            <person name="Deal K.R."/>
            <person name="Huo N."/>
            <person name="Zhu T."/>
            <person name="Wang L."/>
            <person name="Wang Y."/>
            <person name="McGuire P.E."/>
            <person name="Liu S."/>
            <person name="Long H."/>
            <person name="Ramasamy R.K."/>
            <person name="Rodriguez J.C."/>
            <person name="Van S.L."/>
            <person name="Yuan L."/>
            <person name="Wang Z."/>
            <person name="Xia Z."/>
            <person name="Xiao L."/>
            <person name="Anderson O.D."/>
            <person name="Ouyang S."/>
            <person name="Liang Y."/>
            <person name="Zimin A.V."/>
            <person name="Pertea G."/>
            <person name="Qi P."/>
            <person name="Bennetzen J.L."/>
            <person name="Dai X."/>
            <person name="Dawson M.W."/>
            <person name="Muller H.G."/>
            <person name="Kugler K."/>
            <person name="Rivarola-Duarte L."/>
            <person name="Spannagl M."/>
            <person name="Mayer K.F.X."/>
            <person name="Lu F.H."/>
            <person name="Bevan M.W."/>
            <person name="Leroy P."/>
            <person name="Li P."/>
            <person name="You F.M."/>
            <person name="Sun Q."/>
            <person name="Liu Z."/>
            <person name="Lyons E."/>
            <person name="Wicker T."/>
            <person name="Salzberg S.L."/>
            <person name="Devos K.M."/>
            <person name="Dvorak J."/>
        </authorList>
    </citation>
    <scope>NUCLEOTIDE SEQUENCE [LARGE SCALE GENOMIC DNA]</scope>
    <source>
        <strain evidence="3">cv. AL8/78</strain>
    </source>
</reference>
<evidence type="ECO:0000256" key="1">
    <source>
        <dbReference type="SAM" id="MobiDB-lite"/>
    </source>
</evidence>
<dbReference type="AlphaFoldDB" id="A0A453DIU2"/>
<proteinExistence type="predicted"/>
<feature type="signal peptide" evidence="2">
    <location>
        <begin position="1"/>
        <end position="22"/>
    </location>
</feature>
<keyword evidence="4" id="KW-1185">Reference proteome</keyword>
<name>A0A453DIU2_AEGTS</name>
<feature type="region of interest" description="Disordered" evidence="1">
    <location>
        <begin position="41"/>
        <end position="70"/>
    </location>
</feature>
<keyword evidence="2" id="KW-0732">Signal</keyword>
<feature type="chain" id="PRO_5018971281" evidence="2">
    <location>
        <begin position="23"/>
        <end position="163"/>
    </location>
</feature>
<dbReference type="Gramene" id="AET2Gv21259900.4">
    <property type="protein sequence ID" value="AET2Gv21259900.4"/>
    <property type="gene ID" value="AET2Gv21259900"/>
</dbReference>
<reference evidence="3" key="4">
    <citation type="submission" date="2019-03" db="UniProtKB">
        <authorList>
            <consortium name="EnsemblPlants"/>
        </authorList>
    </citation>
    <scope>IDENTIFICATION</scope>
</reference>
<reference evidence="4" key="1">
    <citation type="journal article" date="2014" name="Science">
        <title>Ancient hybridizations among the ancestral genomes of bread wheat.</title>
        <authorList>
            <consortium name="International Wheat Genome Sequencing Consortium,"/>
            <person name="Marcussen T."/>
            <person name="Sandve S.R."/>
            <person name="Heier L."/>
            <person name="Spannagl M."/>
            <person name="Pfeifer M."/>
            <person name="Jakobsen K.S."/>
            <person name="Wulff B.B."/>
            <person name="Steuernagel B."/>
            <person name="Mayer K.F."/>
            <person name="Olsen O.A."/>
        </authorList>
    </citation>
    <scope>NUCLEOTIDE SEQUENCE [LARGE SCALE GENOMIC DNA]</scope>
    <source>
        <strain evidence="4">cv. AL8/78</strain>
    </source>
</reference>
<reference evidence="4" key="2">
    <citation type="journal article" date="2017" name="Nat. Plants">
        <title>The Aegilops tauschii genome reveals multiple impacts of transposons.</title>
        <authorList>
            <person name="Zhao G."/>
            <person name="Zou C."/>
            <person name="Li K."/>
            <person name="Wang K."/>
            <person name="Li T."/>
            <person name="Gao L."/>
            <person name="Zhang X."/>
            <person name="Wang H."/>
            <person name="Yang Z."/>
            <person name="Liu X."/>
            <person name="Jiang W."/>
            <person name="Mao L."/>
            <person name="Kong X."/>
            <person name="Jiao Y."/>
            <person name="Jia J."/>
        </authorList>
    </citation>
    <scope>NUCLEOTIDE SEQUENCE [LARGE SCALE GENOMIC DNA]</scope>
    <source>
        <strain evidence="4">cv. AL8/78</strain>
    </source>
</reference>
<feature type="region of interest" description="Disordered" evidence="1">
    <location>
        <begin position="91"/>
        <end position="118"/>
    </location>
</feature>
<dbReference type="Proteomes" id="UP000015105">
    <property type="component" value="Chromosome 2D"/>
</dbReference>
<evidence type="ECO:0000313" key="4">
    <source>
        <dbReference type="Proteomes" id="UP000015105"/>
    </source>
</evidence>
<sequence length="163" mass="16727">ILACAPPPWLAGWAALGTPGWACWWSTRGRCHSLEREWAGGAGHASLGPRRPGRGAEAGERRGGQAAGRGGACTAVLGRGGRDAAQRLVSGAGAGRQGAGWPRARRGRKSGGADRLGADAARNGYGLMRPATTARGLHRALRSSRTPTPVAFSRPNGSWLGAC</sequence>